<dbReference type="RefSeq" id="WP_052881104.1">
    <property type="nucleotide sequence ID" value="NZ_CP010904.1"/>
</dbReference>
<keyword evidence="1" id="KW-0963">Cytoplasm</keyword>
<evidence type="ECO:0000259" key="6">
    <source>
        <dbReference type="PROSITE" id="PS01124"/>
    </source>
</evidence>
<name>A0A0G3EB25_9BACT</name>
<keyword evidence="4" id="KW-0010">Activator</keyword>
<accession>A0A0G3EB25</accession>
<keyword evidence="3" id="KW-0238">DNA-binding</keyword>
<proteinExistence type="predicted"/>
<dbReference type="SMART" id="SM00342">
    <property type="entry name" value="HTH_ARAC"/>
    <property type="match status" value="1"/>
</dbReference>
<dbReference type="SUPFAM" id="SSF46689">
    <property type="entry name" value="Homeodomain-like"/>
    <property type="match status" value="2"/>
</dbReference>
<dbReference type="PANTHER" id="PTHR46796:SF13">
    <property type="entry name" value="HTH-TYPE TRANSCRIPTIONAL ACTIVATOR RHAS"/>
    <property type="match status" value="1"/>
</dbReference>
<keyword evidence="5" id="KW-0804">Transcription</keyword>
<dbReference type="InterPro" id="IPR037923">
    <property type="entry name" value="HTH-like"/>
</dbReference>
<dbReference type="Proteomes" id="UP000035268">
    <property type="component" value="Chromosome"/>
</dbReference>
<evidence type="ECO:0000256" key="5">
    <source>
        <dbReference type="ARBA" id="ARBA00023163"/>
    </source>
</evidence>
<dbReference type="InterPro" id="IPR018060">
    <property type="entry name" value="HTH_AraC"/>
</dbReference>
<dbReference type="InterPro" id="IPR020449">
    <property type="entry name" value="Tscrpt_reg_AraC-type_HTH"/>
</dbReference>
<dbReference type="KEGG" id="vbl:L21SP4_00416"/>
<dbReference type="AlphaFoldDB" id="A0A0G3EB25"/>
<dbReference type="PRINTS" id="PR00032">
    <property type="entry name" value="HTHARAC"/>
</dbReference>
<evidence type="ECO:0000256" key="2">
    <source>
        <dbReference type="ARBA" id="ARBA00023015"/>
    </source>
</evidence>
<evidence type="ECO:0000256" key="1">
    <source>
        <dbReference type="ARBA" id="ARBA00022490"/>
    </source>
</evidence>
<evidence type="ECO:0000256" key="3">
    <source>
        <dbReference type="ARBA" id="ARBA00023125"/>
    </source>
</evidence>
<dbReference type="InterPro" id="IPR003313">
    <property type="entry name" value="AraC-bd"/>
</dbReference>
<dbReference type="Pfam" id="PF12833">
    <property type="entry name" value="HTH_18"/>
    <property type="match status" value="1"/>
</dbReference>
<dbReference type="Gene3D" id="1.10.10.60">
    <property type="entry name" value="Homeodomain-like"/>
    <property type="match status" value="2"/>
</dbReference>
<dbReference type="SUPFAM" id="SSF51215">
    <property type="entry name" value="Regulatory protein AraC"/>
    <property type="match status" value="1"/>
</dbReference>
<organism evidence="7 8">
    <name type="scientific">Kiritimatiella glycovorans</name>
    <dbReference type="NCBI Taxonomy" id="1307763"/>
    <lineage>
        <taxon>Bacteria</taxon>
        <taxon>Pseudomonadati</taxon>
        <taxon>Kiritimatiellota</taxon>
        <taxon>Kiritimatiellia</taxon>
        <taxon>Kiritimatiellales</taxon>
        <taxon>Kiritimatiellaceae</taxon>
        <taxon>Kiritimatiella</taxon>
    </lineage>
</organism>
<dbReference type="Pfam" id="PF02311">
    <property type="entry name" value="AraC_binding"/>
    <property type="match status" value="1"/>
</dbReference>
<dbReference type="InterPro" id="IPR018062">
    <property type="entry name" value="HTH_AraC-typ_CS"/>
</dbReference>
<sequence length="282" mass="32286">MMVSRPSKFLAGFLVESEPGDPPWFSGAQEAWVPRSMPVQRHTMHCYEFHAQFRGGTVWSIGRRRLTVAPAQVLLIPPERSHHLESFEEDENHHFALGVRPTQFDPPVEGVDLPWSLEPVTFPLTRSMREIIHLFVREMVSDSEAKTVVMESAARVLAVEIHRALHPAPGSPRGAKIAQHPAIAQAVRLIDEHPDADWSLQNLARAVRVSPRRLFDLFKRELRMTPHEYHVEQRLELARRLLRDTDRPVTELALDTGFSSSQNFATAFRRYTGQTPLQYRRG</sequence>
<keyword evidence="8" id="KW-1185">Reference proteome</keyword>
<dbReference type="EMBL" id="CP010904">
    <property type="protein sequence ID" value="AKJ63696.1"/>
    <property type="molecule type" value="Genomic_DNA"/>
</dbReference>
<dbReference type="PROSITE" id="PS01124">
    <property type="entry name" value="HTH_ARAC_FAMILY_2"/>
    <property type="match status" value="1"/>
</dbReference>
<reference evidence="8" key="1">
    <citation type="submission" date="2015-02" db="EMBL/GenBank/DDBJ databases">
        <title>Description and complete genome sequence of the first cultured representative of the subdivision 5 of the Verrucomicrobia phylum.</title>
        <authorList>
            <person name="Spring S."/>
            <person name="Bunk B."/>
            <person name="Sproer C."/>
            <person name="Klenk H.-P."/>
        </authorList>
    </citation>
    <scope>NUCLEOTIDE SEQUENCE [LARGE SCALE GENOMIC DNA]</scope>
    <source>
        <strain evidence="8">L21-Fru-AB</strain>
    </source>
</reference>
<evidence type="ECO:0000313" key="8">
    <source>
        <dbReference type="Proteomes" id="UP000035268"/>
    </source>
</evidence>
<protein>
    <submittedName>
        <fullName evidence="7">AraC family transcriptional regulator</fullName>
    </submittedName>
</protein>
<dbReference type="OrthoDB" id="241790at2"/>
<reference evidence="7 8" key="2">
    <citation type="journal article" date="2016" name="ISME J.">
        <title>Characterization of the first cultured representative of Verrucomicrobia subdivision 5 indicates the proposal of a novel phylum.</title>
        <authorList>
            <person name="Spring S."/>
            <person name="Bunk B."/>
            <person name="Sproer C."/>
            <person name="Schumann P."/>
            <person name="Rohde M."/>
            <person name="Tindall B.J."/>
            <person name="Klenk H.P."/>
        </authorList>
    </citation>
    <scope>NUCLEOTIDE SEQUENCE [LARGE SCALE GENOMIC DNA]</scope>
    <source>
        <strain evidence="7 8">L21-Fru-AB</strain>
    </source>
</reference>
<keyword evidence="2" id="KW-0805">Transcription regulation</keyword>
<dbReference type="InterPro" id="IPR050204">
    <property type="entry name" value="AraC_XylS_family_regulators"/>
</dbReference>
<dbReference type="PROSITE" id="PS00041">
    <property type="entry name" value="HTH_ARAC_FAMILY_1"/>
    <property type="match status" value="1"/>
</dbReference>
<dbReference type="GO" id="GO:0043565">
    <property type="term" value="F:sequence-specific DNA binding"/>
    <property type="evidence" value="ECO:0007669"/>
    <property type="project" value="InterPro"/>
</dbReference>
<gene>
    <name evidence="7" type="ORF">L21SP4_00416</name>
</gene>
<dbReference type="PANTHER" id="PTHR46796">
    <property type="entry name" value="HTH-TYPE TRANSCRIPTIONAL ACTIVATOR RHAS-RELATED"/>
    <property type="match status" value="1"/>
</dbReference>
<dbReference type="STRING" id="1307763.L21SP4_00416"/>
<evidence type="ECO:0000313" key="7">
    <source>
        <dbReference type="EMBL" id="AKJ63696.1"/>
    </source>
</evidence>
<dbReference type="GO" id="GO:0003700">
    <property type="term" value="F:DNA-binding transcription factor activity"/>
    <property type="evidence" value="ECO:0007669"/>
    <property type="project" value="InterPro"/>
</dbReference>
<feature type="domain" description="HTH araC/xylS-type" evidence="6">
    <location>
        <begin position="184"/>
        <end position="282"/>
    </location>
</feature>
<evidence type="ECO:0000256" key="4">
    <source>
        <dbReference type="ARBA" id="ARBA00023159"/>
    </source>
</evidence>
<dbReference type="InterPro" id="IPR009057">
    <property type="entry name" value="Homeodomain-like_sf"/>
</dbReference>